<name>A0A1H9VES6_9PSEU</name>
<keyword evidence="2" id="KW-0521">NADP</keyword>
<sequence length="275" mass="29871">MPNVPGVTLNDGTTIPQLGFGVWQVPDDVVGAAVSTALEAGYRSIDTAAAYRNEVGTGKAIAASGLPRDEVYVTTKLWNTDHGYDSTLRAFDASLERLGLDQVDLYLIHWPTPSRDAYVDTWRAFEKIRADGRARSIGVSNFHIPHLRRLFQETDVVPVLNQVELHPNLPQAELRAFHAEHGIATEAWSPLASGALLSDAAVAGLADKHGKSAAQVLLRWHVQLGNVVIPKSVTPERIRANIEVFDFELDGDDLAVLAGLDTGQRVGPNPEQFNG</sequence>
<keyword evidence="9" id="KW-1185">Reference proteome</keyword>
<comment type="similarity">
    <text evidence="1">Belongs to the aldo/keto reductase family.</text>
</comment>
<evidence type="ECO:0000256" key="4">
    <source>
        <dbReference type="PIRSR" id="PIRSR000097-1"/>
    </source>
</evidence>
<evidence type="ECO:0000313" key="9">
    <source>
        <dbReference type="Proteomes" id="UP000199051"/>
    </source>
</evidence>
<dbReference type="Pfam" id="PF00248">
    <property type="entry name" value="Aldo_ket_red"/>
    <property type="match status" value="1"/>
</dbReference>
<gene>
    <name evidence="8" type="ORF">SAMN04487818_108284</name>
</gene>
<evidence type="ECO:0000256" key="6">
    <source>
        <dbReference type="PIRSR" id="PIRSR000097-3"/>
    </source>
</evidence>
<dbReference type="InterPro" id="IPR018170">
    <property type="entry name" value="Aldo/ket_reductase_CS"/>
</dbReference>
<evidence type="ECO:0000256" key="2">
    <source>
        <dbReference type="ARBA" id="ARBA00022857"/>
    </source>
</evidence>
<dbReference type="PIRSF" id="PIRSF000097">
    <property type="entry name" value="AKR"/>
    <property type="match status" value="1"/>
</dbReference>
<keyword evidence="3" id="KW-0560">Oxidoreductase</keyword>
<dbReference type="EMBL" id="FOGI01000008">
    <property type="protein sequence ID" value="SES19773.1"/>
    <property type="molecule type" value="Genomic_DNA"/>
</dbReference>
<evidence type="ECO:0000259" key="7">
    <source>
        <dbReference type="Pfam" id="PF00248"/>
    </source>
</evidence>
<dbReference type="Proteomes" id="UP000199051">
    <property type="component" value="Unassembled WGS sequence"/>
</dbReference>
<dbReference type="InterPro" id="IPR036812">
    <property type="entry name" value="NAD(P)_OxRdtase_dom_sf"/>
</dbReference>
<evidence type="ECO:0000256" key="1">
    <source>
        <dbReference type="ARBA" id="ARBA00007905"/>
    </source>
</evidence>
<evidence type="ECO:0000256" key="3">
    <source>
        <dbReference type="ARBA" id="ARBA00023002"/>
    </source>
</evidence>
<dbReference type="PROSITE" id="PS00062">
    <property type="entry name" value="ALDOKETO_REDUCTASE_2"/>
    <property type="match status" value="1"/>
</dbReference>
<dbReference type="AlphaFoldDB" id="A0A1H9VES6"/>
<dbReference type="PROSITE" id="PS00063">
    <property type="entry name" value="ALDOKETO_REDUCTASE_3"/>
    <property type="match status" value="1"/>
</dbReference>
<feature type="site" description="Lowers pKa of active site Tyr" evidence="6">
    <location>
        <position position="76"/>
    </location>
</feature>
<dbReference type="GO" id="GO:0016616">
    <property type="term" value="F:oxidoreductase activity, acting on the CH-OH group of donors, NAD or NADP as acceptor"/>
    <property type="evidence" value="ECO:0007669"/>
    <property type="project" value="UniProtKB-ARBA"/>
</dbReference>
<accession>A0A1H9VES6</accession>
<dbReference type="PANTHER" id="PTHR43827:SF3">
    <property type="entry name" value="NADP-DEPENDENT OXIDOREDUCTASE DOMAIN-CONTAINING PROTEIN"/>
    <property type="match status" value="1"/>
</dbReference>
<evidence type="ECO:0000256" key="5">
    <source>
        <dbReference type="PIRSR" id="PIRSR000097-2"/>
    </source>
</evidence>
<dbReference type="PANTHER" id="PTHR43827">
    <property type="entry name" value="2,5-DIKETO-D-GLUCONIC ACID REDUCTASE"/>
    <property type="match status" value="1"/>
</dbReference>
<proteinExistence type="inferred from homology"/>
<dbReference type="Gene3D" id="3.20.20.100">
    <property type="entry name" value="NADP-dependent oxidoreductase domain"/>
    <property type="match status" value="1"/>
</dbReference>
<dbReference type="RefSeq" id="WP_092780678.1">
    <property type="nucleotide sequence ID" value="NZ_FOGI01000008.1"/>
</dbReference>
<dbReference type="InterPro" id="IPR020471">
    <property type="entry name" value="AKR"/>
</dbReference>
<dbReference type="InterPro" id="IPR023210">
    <property type="entry name" value="NADP_OxRdtase_dom"/>
</dbReference>
<reference evidence="9" key="1">
    <citation type="submission" date="2016-10" db="EMBL/GenBank/DDBJ databases">
        <authorList>
            <person name="Varghese N."/>
            <person name="Submissions S."/>
        </authorList>
    </citation>
    <scope>NUCLEOTIDE SEQUENCE [LARGE SCALE GENOMIC DNA]</scope>
    <source>
        <strain evidence="9">DSM 44260</strain>
    </source>
</reference>
<feature type="binding site" evidence="5">
    <location>
        <position position="109"/>
    </location>
    <ligand>
        <name>substrate</name>
    </ligand>
</feature>
<organism evidence="8 9">
    <name type="scientific">Actinokineospora terrae</name>
    <dbReference type="NCBI Taxonomy" id="155974"/>
    <lineage>
        <taxon>Bacteria</taxon>
        <taxon>Bacillati</taxon>
        <taxon>Actinomycetota</taxon>
        <taxon>Actinomycetes</taxon>
        <taxon>Pseudonocardiales</taxon>
        <taxon>Pseudonocardiaceae</taxon>
        <taxon>Actinokineospora</taxon>
    </lineage>
</organism>
<protein>
    <submittedName>
        <fullName evidence="8">Aldo/keto reductase</fullName>
    </submittedName>
</protein>
<dbReference type="FunFam" id="3.20.20.100:FF:000015">
    <property type="entry name" value="Oxidoreductase, aldo/keto reductase family"/>
    <property type="match status" value="1"/>
</dbReference>
<feature type="active site" description="Proton donor" evidence="4">
    <location>
        <position position="51"/>
    </location>
</feature>
<dbReference type="STRING" id="155974.SAMN04487818_108284"/>
<feature type="domain" description="NADP-dependent oxidoreductase" evidence="7">
    <location>
        <begin position="18"/>
        <end position="258"/>
    </location>
</feature>
<evidence type="ECO:0000313" key="8">
    <source>
        <dbReference type="EMBL" id="SES19773.1"/>
    </source>
</evidence>
<dbReference type="SUPFAM" id="SSF51430">
    <property type="entry name" value="NAD(P)-linked oxidoreductase"/>
    <property type="match status" value="1"/>
</dbReference>
<dbReference type="PRINTS" id="PR00069">
    <property type="entry name" value="ALDKETRDTASE"/>
</dbReference>